<reference evidence="2 3" key="1">
    <citation type="submission" date="2018-06" db="EMBL/GenBank/DDBJ databases">
        <authorList>
            <consortium name="Pathogen Informatics"/>
            <person name="Doyle S."/>
        </authorList>
    </citation>
    <scope>NUCLEOTIDE SEQUENCE [LARGE SCALE GENOMIC DNA]</scope>
    <source>
        <strain evidence="2 3">NCTC11085</strain>
    </source>
</reference>
<dbReference type="AlphaFoldDB" id="A0A2X3V3H3"/>
<evidence type="ECO:0000313" key="3">
    <source>
        <dbReference type="Proteomes" id="UP000249623"/>
    </source>
</evidence>
<organism evidence="2 3">
    <name type="scientific">Streptococcus sanguinis</name>
    <dbReference type="NCBI Taxonomy" id="1305"/>
    <lineage>
        <taxon>Bacteria</taxon>
        <taxon>Bacillati</taxon>
        <taxon>Bacillota</taxon>
        <taxon>Bacilli</taxon>
        <taxon>Lactobacillales</taxon>
        <taxon>Streptococcaceae</taxon>
        <taxon>Streptococcus</taxon>
    </lineage>
</organism>
<feature type="coiled-coil region" evidence="1">
    <location>
        <begin position="33"/>
        <end position="60"/>
    </location>
</feature>
<sequence>MKEIVDETLTTYFTTFAPDGVLKPDGEFIKLSRKAAIHELQKDLKEQEELELELAEDTTETIAYLQSINDAEYEQLKDNYR</sequence>
<keyword evidence="1" id="KW-0175">Coiled coil</keyword>
<accession>A0A2X3V3H3</accession>
<dbReference type="Proteomes" id="UP000249623">
    <property type="component" value="Chromosome 1"/>
</dbReference>
<evidence type="ECO:0000256" key="1">
    <source>
        <dbReference type="SAM" id="Coils"/>
    </source>
</evidence>
<name>A0A2X3V3H3_STRSA</name>
<dbReference type="EMBL" id="LS483346">
    <property type="protein sequence ID" value="SQF33718.1"/>
    <property type="molecule type" value="Genomic_DNA"/>
</dbReference>
<proteinExistence type="predicted"/>
<evidence type="ECO:0000313" key="2">
    <source>
        <dbReference type="EMBL" id="SQF33718.1"/>
    </source>
</evidence>
<protein>
    <submittedName>
        <fullName evidence="2">Uncharacterized protein</fullName>
    </submittedName>
</protein>
<gene>
    <name evidence="2" type="ORF">NCTC11085_00190</name>
</gene>
<dbReference type="RefSeq" id="WP_002926315.1">
    <property type="nucleotide sequence ID" value="NZ_CP071430.1"/>
</dbReference>